<reference evidence="2" key="1">
    <citation type="submission" date="2022-11" db="UniProtKB">
        <authorList>
            <consortium name="WormBaseParasite"/>
        </authorList>
    </citation>
    <scope>IDENTIFICATION</scope>
</reference>
<dbReference type="Proteomes" id="UP000887576">
    <property type="component" value="Unplaced"/>
</dbReference>
<evidence type="ECO:0000313" key="2">
    <source>
        <dbReference type="WBParaSite" id="JU765_v2.g1339.t1"/>
    </source>
</evidence>
<dbReference type="WBParaSite" id="JU765_v2.g1339.t1">
    <property type="protein sequence ID" value="JU765_v2.g1339.t1"/>
    <property type="gene ID" value="JU765_v2.g1339"/>
</dbReference>
<sequence>MNPIVSKKTALENQFEINEWMDLHQVTVKGSDHLEPVLTLDQIKFHWKNIRLSNQPSFNLWPVAMSGRDYIFQIRKIFPKIEKRCQILFFFFEMVN</sequence>
<proteinExistence type="predicted"/>
<evidence type="ECO:0000313" key="1">
    <source>
        <dbReference type="Proteomes" id="UP000887576"/>
    </source>
</evidence>
<name>A0AC34Q6E5_9BILA</name>
<protein>
    <submittedName>
        <fullName evidence="2">Uncharacterized protein</fullName>
    </submittedName>
</protein>
<organism evidence="1 2">
    <name type="scientific">Panagrolaimus sp. JU765</name>
    <dbReference type="NCBI Taxonomy" id="591449"/>
    <lineage>
        <taxon>Eukaryota</taxon>
        <taxon>Metazoa</taxon>
        <taxon>Ecdysozoa</taxon>
        <taxon>Nematoda</taxon>
        <taxon>Chromadorea</taxon>
        <taxon>Rhabditida</taxon>
        <taxon>Tylenchina</taxon>
        <taxon>Panagrolaimomorpha</taxon>
        <taxon>Panagrolaimoidea</taxon>
        <taxon>Panagrolaimidae</taxon>
        <taxon>Panagrolaimus</taxon>
    </lineage>
</organism>
<accession>A0AC34Q6E5</accession>